<keyword evidence="4" id="KW-0472">Membrane</keyword>
<feature type="region of interest" description="Disordered" evidence="5">
    <location>
        <begin position="1652"/>
        <end position="1673"/>
    </location>
</feature>
<keyword evidence="2" id="KW-0812">Transmembrane</keyword>
<evidence type="ECO:0000259" key="6">
    <source>
        <dbReference type="Pfam" id="PF04357"/>
    </source>
</evidence>
<evidence type="ECO:0000256" key="5">
    <source>
        <dbReference type="SAM" id="MobiDB-lite"/>
    </source>
</evidence>
<organism evidence="7 8">
    <name type="scientific">Saprospira grandis (strain Lewin)</name>
    <dbReference type="NCBI Taxonomy" id="984262"/>
    <lineage>
        <taxon>Bacteria</taxon>
        <taxon>Pseudomonadati</taxon>
        <taxon>Bacteroidota</taxon>
        <taxon>Saprospiria</taxon>
        <taxon>Saprospirales</taxon>
        <taxon>Saprospiraceae</taxon>
        <taxon>Saprospira</taxon>
    </lineage>
</organism>
<dbReference type="PANTHER" id="PTHR30441:SF8">
    <property type="entry name" value="DUF748 DOMAIN-CONTAINING PROTEIN"/>
    <property type="match status" value="1"/>
</dbReference>
<keyword evidence="3" id="KW-1133">Transmembrane helix</keyword>
<proteinExistence type="predicted"/>
<evidence type="ECO:0000256" key="3">
    <source>
        <dbReference type="ARBA" id="ARBA00022989"/>
    </source>
</evidence>
<feature type="domain" description="Translocation and assembly module TamB C-terminal" evidence="6">
    <location>
        <begin position="1168"/>
        <end position="1634"/>
    </location>
</feature>
<dbReference type="eggNOG" id="COG2911">
    <property type="taxonomic scope" value="Bacteria"/>
</dbReference>
<dbReference type="STRING" id="984262.SGRA_1520"/>
<comment type="subcellular location">
    <subcellularLocation>
        <location evidence="1">Membrane</location>
        <topology evidence="1">Single-pass membrane protein</topology>
    </subcellularLocation>
</comment>
<evidence type="ECO:0000313" key="8">
    <source>
        <dbReference type="Proteomes" id="UP000007519"/>
    </source>
</evidence>
<name>H6L983_SAPGL</name>
<sequence length="1673" mass="188764">MNGTVILVFLFWMLFKIPAVQNALADWMADYLSEELDCRVEIGTVDIQLFNEAHFEDFYVEDQHGDTLLFAHRLDAYLDLSALVRRRLIVEEVHLAKGQFYYHRPKGERQYNLQFILYYLAGNKKKKNKKRKPPIALDIRKVQLDSIDFHMLDEIAGSSVKVFAPNGRLYAQNSDLITQLVDCDSLFLDSAKVAIRIFEGSPMPADPNPNDSSTYVQPKWTVYADKLRFNHFEFSLLNERLGARPELPLDFSDLQIDPANFFLDDLSLRNDSLQAQVLQLSAKEARGFQLDSLRGELMVCPTGSHLKNFKLQTPNSVLGHELIFHYPEFPAFYDFVHQVDMRAKGRNAVVLFRDVMTFAPSLYKIPLFEQNKGRWIRGDFDFEGPVEHFFVRNANLDIEQTHFEGQLEFKPFEQYMRMEPADLQTHTDDIFSIFSFLSLPKQMQALAAMSFQGSYEGNFNGAFVANGQLMSSLGQLNAALKMDLSAGLERASYDGELQFKNFNLGSLIGIPKLTALDADFDLEGKGTSLNSMDAKIHKANINRMVYNEYPYDTIRLEGMLEPYAFAGLLASQDPNFDLDLYCSANLKDSLPKIELFGQIQLIDFYKTKLLKDTFRLGIERIKIQTEGNKLDNFSGDISLEDIGIDRSWGQYYLPEIKLQAGDSLLLGQDSLGQERIDSSRYLRFRSNFGQVDLLGNYDEVNLPKSLYAFVQSNYPNYLRNFNLAKAKDSMALQELRDSMTVDSSLFSLPDQEVHLSVWVNDSNHLLQLLHPNLEALEGLSLQLDYDSPADSFYLNGELGRFRWAGFEMQENSLFARGRDSSFEIQTGLQYMQLNDTAKLPTPKVRLRGKGDTIDYNIQLREVAKLASDVELNGRLTFEEKALQSSLNNSGLTLLDKSWQVDGSNYIRFDFGQQTLDVSNLVLQDSAAYQRLAVESYGNKGLKANLAHIDIAWLYDLVRINLFDLAGELDAEIRVKDVFKQKGLLADFDFRKFHVNGDNWENLHLRIGADSLKSPLTGYLEHAGPLVDSINADFSFLPAFATEDEEKKNDLEVNFALKNAKGRILEYFMAGIVENTTGLASARGTIKQEKGDLTLSGVADIEDLATSVIFLNSRYRMPKGQLLLGNQGLYFAPRLKILGRDADCASCLPIRISEAAVYYISGGVPIIDQEGNTGYLGGGITHQKLNKWGIDMDIVFDNNLSLNTGPGSDMPFYGKVYGTGIASFSGLFTNMSLKVEAATNKGRNNEKSKLFLPLMDPVEITQAVDFLTFVDKKAQANPDSLETQEEKVVRSSGGIDIEMDIHATPDGIARIIIDEKAGDIIEGRGEGDLQIRYSRTGELDLRGLYTITAGDYLFTYRNLINKKFEVEKGGTIRWSGDPYNADINMKAKYKQSSRLYNLLLSYQEELQNATIRSAANKPVDVQVNMYMTGSLMKPDIKFGLELNETVEGRVGTLAKLALRAIQQDENKLNRQVFGLIALNQFLPEENSGANVNLAASSFNTLSELVTQQFSRQINSLLSEVVEDVDVISSVDFDFDYRLQENQLDNNSTAGSQLNVQLDQYYFKDKLRVSIGTNLDFNNEENLNGSSSNYIGGDFVIEYSVSKSGNLKVRVYNKSETSLFGPVVRTGVGLSYNREFDSFEQLFQEIKSNIQKKTAARKAKRKKKKAQEDRMLGPS</sequence>
<evidence type="ECO:0000256" key="1">
    <source>
        <dbReference type="ARBA" id="ARBA00004167"/>
    </source>
</evidence>
<gene>
    <name evidence="7" type="ordered locus">SGRA_1520</name>
</gene>
<evidence type="ECO:0000256" key="2">
    <source>
        <dbReference type="ARBA" id="ARBA00022692"/>
    </source>
</evidence>
<dbReference type="EMBL" id="CP002831">
    <property type="protein sequence ID" value="AFC24255.1"/>
    <property type="molecule type" value="Genomic_DNA"/>
</dbReference>
<dbReference type="KEGG" id="sgn:SGRA_1520"/>
<dbReference type="Proteomes" id="UP000007519">
    <property type="component" value="Chromosome"/>
</dbReference>
<dbReference type="GO" id="GO:0009306">
    <property type="term" value="P:protein secretion"/>
    <property type="evidence" value="ECO:0007669"/>
    <property type="project" value="InterPro"/>
</dbReference>
<feature type="compositionally biased region" description="Basic and acidic residues" evidence="5">
    <location>
        <begin position="1664"/>
        <end position="1673"/>
    </location>
</feature>
<dbReference type="PANTHER" id="PTHR30441">
    <property type="entry name" value="DUF748 DOMAIN-CONTAINING PROTEIN"/>
    <property type="match status" value="1"/>
</dbReference>
<dbReference type="InterPro" id="IPR007452">
    <property type="entry name" value="TamB_C"/>
</dbReference>
<evidence type="ECO:0000256" key="4">
    <source>
        <dbReference type="ARBA" id="ARBA00023136"/>
    </source>
</evidence>
<dbReference type="Pfam" id="PF04357">
    <property type="entry name" value="TamB"/>
    <property type="match status" value="1"/>
</dbReference>
<reference evidence="7 8" key="1">
    <citation type="journal article" date="2012" name="Stand. Genomic Sci.">
        <title>Complete genome sequencing and analysis of Saprospira grandis str. Lewin, a predatory marine bacterium.</title>
        <authorList>
            <person name="Saw J.H."/>
            <person name="Yuryev A."/>
            <person name="Kanbe M."/>
            <person name="Hou S."/>
            <person name="Young A.G."/>
            <person name="Aizawa S."/>
            <person name="Alam M."/>
        </authorList>
    </citation>
    <scope>NUCLEOTIDE SEQUENCE [LARGE SCALE GENOMIC DNA]</scope>
    <source>
        <strain evidence="7 8">Lewin</strain>
    </source>
</reference>
<protein>
    <recommendedName>
        <fullName evidence="6">Translocation and assembly module TamB C-terminal domain-containing protein</fullName>
    </recommendedName>
</protein>
<dbReference type="GO" id="GO:0005886">
    <property type="term" value="C:plasma membrane"/>
    <property type="evidence" value="ECO:0007669"/>
    <property type="project" value="InterPro"/>
</dbReference>
<feature type="compositionally biased region" description="Basic residues" evidence="5">
    <location>
        <begin position="1652"/>
        <end position="1663"/>
    </location>
</feature>
<keyword evidence="8" id="KW-1185">Reference proteome</keyword>
<evidence type="ECO:0000313" key="7">
    <source>
        <dbReference type="EMBL" id="AFC24255.1"/>
    </source>
</evidence>
<dbReference type="InterPro" id="IPR052894">
    <property type="entry name" value="AsmA-related"/>
</dbReference>
<accession>H6L983</accession>
<dbReference type="HOGENOM" id="CLU_002997_1_1_10"/>
<dbReference type="GO" id="GO:0090313">
    <property type="term" value="P:regulation of protein targeting to membrane"/>
    <property type="evidence" value="ECO:0007669"/>
    <property type="project" value="TreeGrafter"/>
</dbReference>